<proteinExistence type="predicted"/>
<evidence type="ECO:0000313" key="2">
    <source>
        <dbReference type="Proteomes" id="UP001162992"/>
    </source>
</evidence>
<gene>
    <name evidence="1" type="ORF">O6H91_20G034100</name>
</gene>
<name>A0ACC2APB7_DIPCM</name>
<sequence length="885" mass="100953">MGLVGVGNQTRLPFLINVYDEVWCMISLWKTFLAGSNWSGTVMSWTKKIAILCRSSLPSSNLNEPQTWYKQVIEQRCVANGKRNCVIAMEMRQREFWSRGHSSCTHSVKPSNTLRSNQDTIIKRAHKKDKQCSKQNSKVSRKERLREARRRNHRADQPLKADRDSEENEALLHHQHGNSTNTDVDSSKLLSSLPEAAIPEPIVDLQEHGCNERHAALHCEVEVVSWRERRISASICVEATEDRVWDVLTDYERLAEFIPNLVCSERIPCPHPGRIWLHQRGVHSAMYWHIEASVVLDLQEFPHSAEGKELQFSMVDGDFKLYAGRWFLQPGSKLGTTILRYEVNVIPRLLFPAAFVENIIKADLPLNLCALAERAEADSALWGMPSKTFKSIGAMSLTPSRSLFTKTSGDLPVKAAFNHHQDSSKFSSKKMSLDIPVSVVLQDKRLNPVQAYSQKINSLGVLVAADKTWSGTKGTYKANRSCCVDEVHLRRLNDPLTSGQHWRVITAITVEAPIEDVWAVLTAYEKLPEFIPNLSQSKVLYREENHVRILQEGCKCLLYMVLHARVVLDLFENPKFEIAFQQVEGDFDSFHGRWTLDALGNQHTLLKYVVDMKMHKDFLLPETIVEEVVYEDLPENLCAIRDRVELGQASFKVPEKNYKHGYEGSEDSNNNANAPQSVVLKNDNVNLDTETCASKLSKKRKTPVAGLQREFGVLEKELLRFIAENGKMGVMPMRWQLRHYGRIDLEKAIARMGGFIRVAARLGLSLTYKQRKPKGYWDNLENIRQEILVFQKDNGEETTIMPTRKSLEKAGRFDIARALEKWGGLLEVAQMLGLKTRRGVTFKKDKFLENEETTTHDTSGRKVPLKMSFPVKSLKWLKTQHATRQ</sequence>
<evidence type="ECO:0000313" key="1">
    <source>
        <dbReference type="EMBL" id="KAJ7519321.1"/>
    </source>
</evidence>
<dbReference type="EMBL" id="CM055111">
    <property type="protein sequence ID" value="KAJ7519321.1"/>
    <property type="molecule type" value="Genomic_DNA"/>
</dbReference>
<accession>A0ACC2APB7</accession>
<comment type="caution">
    <text evidence="1">The sequence shown here is derived from an EMBL/GenBank/DDBJ whole genome shotgun (WGS) entry which is preliminary data.</text>
</comment>
<keyword evidence="2" id="KW-1185">Reference proteome</keyword>
<dbReference type="Proteomes" id="UP001162992">
    <property type="component" value="Chromosome 20"/>
</dbReference>
<organism evidence="1 2">
    <name type="scientific">Diphasiastrum complanatum</name>
    <name type="common">Issler's clubmoss</name>
    <name type="synonym">Lycopodium complanatum</name>
    <dbReference type="NCBI Taxonomy" id="34168"/>
    <lineage>
        <taxon>Eukaryota</taxon>
        <taxon>Viridiplantae</taxon>
        <taxon>Streptophyta</taxon>
        <taxon>Embryophyta</taxon>
        <taxon>Tracheophyta</taxon>
        <taxon>Lycopodiopsida</taxon>
        <taxon>Lycopodiales</taxon>
        <taxon>Lycopodiaceae</taxon>
        <taxon>Lycopodioideae</taxon>
        <taxon>Diphasiastrum</taxon>
    </lineage>
</organism>
<reference evidence="2" key="1">
    <citation type="journal article" date="2024" name="Proc. Natl. Acad. Sci. U.S.A.">
        <title>Extraordinary preservation of gene collinearity over three hundred million years revealed in homosporous lycophytes.</title>
        <authorList>
            <person name="Li C."/>
            <person name="Wickell D."/>
            <person name="Kuo L.Y."/>
            <person name="Chen X."/>
            <person name="Nie B."/>
            <person name="Liao X."/>
            <person name="Peng D."/>
            <person name="Ji J."/>
            <person name="Jenkins J."/>
            <person name="Williams M."/>
            <person name="Shu S."/>
            <person name="Plott C."/>
            <person name="Barry K."/>
            <person name="Rajasekar S."/>
            <person name="Grimwood J."/>
            <person name="Han X."/>
            <person name="Sun S."/>
            <person name="Hou Z."/>
            <person name="He W."/>
            <person name="Dai G."/>
            <person name="Sun C."/>
            <person name="Schmutz J."/>
            <person name="Leebens-Mack J.H."/>
            <person name="Li F.W."/>
            <person name="Wang L."/>
        </authorList>
    </citation>
    <scope>NUCLEOTIDE SEQUENCE [LARGE SCALE GENOMIC DNA]</scope>
    <source>
        <strain evidence="2">cv. PW_Plant_1</strain>
    </source>
</reference>
<protein>
    <submittedName>
        <fullName evidence="1">Uncharacterized protein</fullName>
    </submittedName>
</protein>